<accession>A0A2T4C761</accession>
<evidence type="ECO:0000313" key="3">
    <source>
        <dbReference type="Proteomes" id="UP000240760"/>
    </source>
</evidence>
<organism evidence="2 3">
    <name type="scientific">Trichoderma longibrachiatum ATCC 18648</name>
    <dbReference type="NCBI Taxonomy" id="983965"/>
    <lineage>
        <taxon>Eukaryota</taxon>
        <taxon>Fungi</taxon>
        <taxon>Dikarya</taxon>
        <taxon>Ascomycota</taxon>
        <taxon>Pezizomycotina</taxon>
        <taxon>Sordariomycetes</taxon>
        <taxon>Hypocreomycetidae</taxon>
        <taxon>Hypocreales</taxon>
        <taxon>Hypocreaceae</taxon>
        <taxon>Trichoderma</taxon>
    </lineage>
</organism>
<protein>
    <recommendedName>
        <fullName evidence="4">Secreted protein</fullName>
    </recommendedName>
</protein>
<reference evidence="2 3" key="1">
    <citation type="submission" date="2016-07" db="EMBL/GenBank/DDBJ databases">
        <title>Multiple horizontal gene transfer events from other fungi enriched the ability of initially mycotrophic Trichoderma (Ascomycota) to feed on dead plant biomass.</title>
        <authorList>
            <consortium name="DOE Joint Genome Institute"/>
            <person name="Aerts A."/>
            <person name="Atanasova L."/>
            <person name="Chenthamara K."/>
            <person name="Zhang J."/>
            <person name="Grujic M."/>
            <person name="Henrissat B."/>
            <person name="Kuo A."/>
            <person name="Salamov A."/>
            <person name="Lipzen A."/>
            <person name="Labutti K."/>
            <person name="Barry K."/>
            <person name="Miao Y."/>
            <person name="Rahimi M.J."/>
            <person name="Shen Q."/>
            <person name="Grigoriev I.V."/>
            <person name="Kubicek C.P."/>
            <person name="Druzhinina I.S."/>
        </authorList>
    </citation>
    <scope>NUCLEOTIDE SEQUENCE [LARGE SCALE GENOMIC DNA]</scope>
    <source>
        <strain evidence="2 3">ATCC 18648</strain>
    </source>
</reference>
<proteinExistence type="predicted"/>
<feature type="signal peptide" evidence="1">
    <location>
        <begin position="1"/>
        <end position="19"/>
    </location>
</feature>
<keyword evidence="3" id="KW-1185">Reference proteome</keyword>
<sequence>MSKLCPATGLLLVHRVALSLTSWHHLLSGALLCENGQQHVKVNYVDDGFHRILLLPAEGTEPETASMSSVGTHAAQCWQ</sequence>
<feature type="chain" id="PRO_5015667326" description="Secreted protein" evidence="1">
    <location>
        <begin position="20"/>
        <end position="79"/>
    </location>
</feature>
<evidence type="ECO:0008006" key="4">
    <source>
        <dbReference type="Google" id="ProtNLM"/>
    </source>
</evidence>
<dbReference type="EMBL" id="KZ679130">
    <property type="protein sequence ID" value="PTB77400.1"/>
    <property type="molecule type" value="Genomic_DNA"/>
</dbReference>
<evidence type="ECO:0000313" key="2">
    <source>
        <dbReference type="EMBL" id="PTB77400.1"/>
    </source>
</evidence>
<evidence type="ECO:0000256" key="1">
    <source>
        <dbReference type="SAM" id="SignalP"/>
    </source>
</evidence>
<dbReference type="AlphaFoldDB" id="A0A2T4C761"/>
<name>A0A2T4C761_TRILO</name>
<gene>
    <name evidence="2" type="ORF">M440DRAFT_1400317</name>
</gene>
<dbReference type="Proteomes" id="UP000240760">
    <property type="component" value="Unassembled WGS sequence"/>
</dbReference>
<keyword evidence="1" id="KW-0732">Signal</keyword>